<evidence type="ECO:0000256" key="2">
    <source>
        <dbReference type="SAM" id="SignalP"/>
    </source>
</evidence>
<sequence>MTQIATKLAGVAVAGSLILVSGVAFAHDHPGQEDHGNQTHQVIRGVFETGSLTGPSITVKTTSGKTVTIDLTPSTRVSLEAQGTVAGIMTALNNHQLAVTAQVVSKNKAWVAMGIEAHLNVEGKDQGSHHQDSSHDNAQKANRHDN</sequence>
<evidence type="ECO:0000313" key="3">
    <source>
        <dbReference type="EMBL" id="AEW05623.1"/>
    </source>
</evidence>
<feature type="chain" id="PRO_5003518116" description="Copper-binding protein" evidence="2">
    <location>
        <begin position="27"/>
        <end position="146"/>
    </location>
</feature>
<feature type="signal peptide" evidence="2">
    <location>
        <begin position="1"/>
        <end position="26"/>
    </location>
</feature>
<reference evidence="4" key="1">
    <citation type="submission" date="2011-12" db="EMBL/GenBank/DDBJ databases">
        <title>The complete genome of chromosome of Sulfobacillus acidophilus DSM 10332.</title>
        <authorList>
            <person name="Lucas S."/>
            <person name="Han J."/>
            <person name="Lapidus A."/>
            <person name="Bruce D."/>
            <person name="Goodwin L."/>
            <person name="Pitluck S."/>
            <person name="Peters L."/>
            <person name="Kyrpides N."/>
            <person name="Mavromatis K."/>
            <person name="Ivanova N."/>
            <person name="Mikhailova N."/>
            <person name="Chertkov O."/>
            <person name="Saunders E."/>
            <person name="Detter J.C."/>
            <person name="Tapia R."/>
            <person name="Han C."/>
            <person name="Land M."/>
            <person name="Hauser L."/>
            <person name="Markowitz V."/>
            <person name="Cheng J.-F."/>
            <person name="Hugenholtz P."/>
            <person name="Woyke T."/>
            <person name="Wu D."/>
            <person name="Pukall R."/>
            <person name="Gehrich-Schroeter G."/>
            <person name="Schneider S."/>
            <person name="Klenk H.-P."/>
            <person name="Eisen J.A."/>
        </authorList>
    </citation>
    <scope>NUCLEOTIDE SEQUENCE [LARGE SCALE GENOMIC DNA]</scope>
    <source>
        <strain evidence="4">ATCC 700253 / DSM 10332 / NAL</strain>
    </source>
</reference>
<protein>
    <recommendedName>
        <fullName evidence="5">Copper-binding protein</fullName>
    </recommendedName>
</protein>
<dbReference type="EMBL" id="CP003179">
    <property type="protein sequence ID" value="AEW05623.1"/>
    <property type="molecule type" value="Genomic_DNA"/>
</dbReference>
<name>G8TT08_SULAD</name>
<proteinExistence type="predicted"/>
<evidence type="ECO:0000256" key="1">
    <source>
        <dbReference type="SAM" id="MobiDB-lite"/>
    </source>
</evidence>
<dbReference type="KEGG" id="sap:Sulac_2137"/>
<accession>G8TT08</accession>
<reference evidence="3 4" key="2">
    <citation type="journal article" date="2012" name="Stand. Genomic Sci.">
        <title>Complete genome sequence of the moderately thermophilic mineral-sulfide-oxidizing firmicute Sulfobacillus acidophilus type strain (NAL(T)).</title>
        <authorList>
            <person name="Anderson I."/>
            <person name="Chertkov O."/>
            <person name="Chen A."/>
            <person name="Saunders E."/>
            <person name="Lapidus A."/>
            <person name="Nolan M."/>
            <person name="Lucas S."/>
            <person name="Hammon N."/>
            <person name="Deshpande S."/>
            <person name="Cheng J.F."/>
            <person name="Han C."/>
            <person name="Tapia R."/>
            <person name="Goodwin L.A."/>
            <person name="Pitluck S."/>
            <person name="Liolios K."/>
            <person name="Pagani I."/>
            <person name="Ivanova N."/>
            <person name="Mikhailova N."/>
            <person name="Pati A."/>
            <person name="Palaniappan K."/>
            <person name="Land M."/>
            <person name="Pan C."/>
            <person name="Rohde M."/>
            <person name="Pukall R."/>
            <person name="Goker M."/>
            <person name="Detter J.C."/>
            <person name="Woyke T."/>
            <person name="Bristow J."/>
            <person name="Eisen J.A."/>
            <person name="Markowitz V."/>
            <person name="Hugenholtz P."/>
            <person name="Kyrpides N.C."/>
            <person name="Klenk H.P."/>
            <person name="Mavromatis K."/>
        </authorList>
    </citation>
    <scope>NUCLEOTIDE SEQUENCE [LARGE SCALE GENOMIC DNA]</scope>
    <source>
        <strain evidence="4">ATCC 700253 / DSM 10332 / NAL</strain>
    </source>
</reference>
<dbReference type="PATRIC" id="fig|679936.5.peg.2203"/>
<feature type="region of interest" description="Disordered" evidence="1">
    <location>
        <begin position="123"/>
        <end position="146"/>
    </location>
</feature>
<gene>
    <name evidence="3" type="ordered locus">Sulac_2137</name>
</gene>
<evidence type="ECO:0000313" key="4">
    <source>
        <dbReference type="Proteomes" id="UP000005439"/>
    </source>
</evidence>
<dbReference type="Proteomes" id="UP000005439">
    <property type="component" value="Chromosome"/>
</dbReference>
<keyword evidence="2" id="KW-0732">Signal</keyword>
<keyword evidence="4" id="KW-1185">Reference proteome</keyword>
<dbReference type="HOGENOM" id="CLU_1776493_0_0_9"/>
<organism evidence="3 4">
    <name type="scientific">Sulfobacillus acidophilus (strain ATCC 700253 / DSM 10332 / NAL)</name>
    <dbReference type="NCBI Taxonomy" id="679936"/>
    <lineage>
        <taxon>Bacteria</taxon>
        <taxon>Bacillati</taxon>
        <taxon>Bacillota</taxon>
        <taxon>Clostridia</taxon>
        <taxon>Eubacteriales</taxon>
        <taxon>Clostridiales Family XVII. Incertae Sedis</taxon>
        <taxon>Sulfobacillus</taxon>
    </lineage>
</organism>
<evidence type="ECO:0008006" key="5">
    <source>
        <dbReference type="Google" id="ProtNLM"/>
    </source>
</evidence>
<dbReference type="AlphaFoldDB" id="G8TT08"/>